<evidence type="ECO:0000313" key="2">
    <source>
        <dbReference type="Proteomes" id="UP000679690"/>
    </source>
</evidence>
<name>A0ABS3USF0_9ACTN</name>
<dbReference type="Proteomes" id="UP000679690">
    <property type="component" value="Unassembled WGS sequence"/>
</dbReference>
<protein>
    <recommendedName>
        <fullName evidence="3">Excreted virulence factor EspC, type VII ESX diderm</fullName>
    </recommendedName>
</protein>
<dbReference type="RefSeq" id="WP_208470644.1">
    <property type="nucleotide sequence ID" value="NZ_JAGFNS010000021.1"/>
</dbReference>
<dbReference type="EMBL" id="JAGFNS010000021">
    <property type="protein sequence ID" value="MBO3741498.1"/>
    <property type="molecule type" value="Genomic_DNA"/>
</dbReference>
<reference evidence="1 2" key="1">
    <citation type="submission" date="2021-03" db="EMBL/GenBank/DDBJ databases">
        <title>Actinoplanes flavus sp. nov., a novel actinomycete isolated from Coconut Palm rhizosphere soil.</title>
        <authorList>
            <person name="Luo X."/>
        </authorList>
    </citation>
    <scope>NUCLEOTIDE SEQUENCE [LARGE SCALE GENOMIC DNA]</scope>
    <source>
        <strain evidence="1 2">NEAU-H7</strain>
    </source>
</reference>
<accession>A0ABS3USF0</accession>
<gene>
    <name evidence="1" type="ORF">J5X75_28715</name>
</gene>
<comment type="caution">
    <text evidence="1">The sequence shown here is derived from an EMBL/GenBank/DDBJ whole genome shotgun (WGS) entry which is preliminary data.</text>
</comment>
<sequence>MQPEVSVDIEGLHATGIRIRTPLVGVDHAISQELPRLTVAGGAASWDAAPVVQETAARWSDYLRDLTLRTRRLGDDLIATADEFKAADQASAHSFNIPIPAAEPPAASYNFPVR</sequence>
<organism evidence="1 2">
    <name type="scientific">Actinoplanes flavus</name>
    <dbReference type="NCBI Taxonomy" id="2820290"/>
    <lineage>
        <taxon>Bacteria</taxon>
        <taxon>Bacillati</taxon>
        <taxon>Actinomycetota</taxon>
        <taxon>Actinomycetes</taxon>
        <taxon>Micromonosporales</taxon>
        <taxon>Micromonosporaceae</taxon>
        <taxon>Actinoplanes</taxon>
    </lineage>
</organism>
<evidence type="ECO:0000313" key="1">
    <source>
        <dbReference type="EMBL" id="MBO3741498.1"/>
    </source>
</evidence>
<keyword evidence="2" id="KW-1185">Reference proteome</keyword>
<proteinExistence type="predicted"/>
<evidence type="ECO:0008006" key="3">
    <source>
        <dbReference type="Google" id="ProtNLM"/>
    </source>
</evidence>